<evidence type="ECO:0000256" key="1">
    <source>
        <dbReference type="ARBA" id="ARBA00004196"/>
    </source>
</evidence>
<feature type="chain" id="PRO_5015461411" evidence="4">
    <location>
        <begin position="25"/>
        <end position="424"/>
    </location>
</feature>
<dbReference type="InterPro" id="IPR050465">
    <property type="entry name" value="UPF0194_transport"/>
</dbReference>
<dbReference type="Pfam" id="PF25917">
    <property type="entry name" value="BSH_RND"/>
    <property type="match status" value="1"/>
</dbReference>
<evidence type="ECO:0000259" key="6">
    <source>
        <dbReference type="Pfam" id="PF25917"/>
    </source>
</evidence>
<feature type="domain" description="Multidrug resistance protein MdtA-like alpha-helical hairpin" evidence="5">
    <location>
        <begin position="147"/>
        <end position="209"/>
    </location>
</feature>
<feature type="coiled-coil region" evidence="3">
    <location>
        <begin position="129"/>
        <end position="205"/>
    </location>
</feature>
<dbReference type="PANTHER" id="PTHR32347:SF27">
    <property type="entry name" value="RND EFFLUX PUMP MEMBRANE FUSION PROTEIN BARREL-SANDWICH DOMAIN-CONTAINING PROTEIN"/>
    <property type="match status" value="1"/>
</dbReference>
<dbReference type="Gene3D" id="2.40.30.170">
    <property type="match status" value="1"/>
</dbReference>
<dbReference type="NCBIfam" id="TIGR02971">
    <property type="entry name" value="heterocyst_DevB"/>
    <property type="match status" value="1"/>
</dbReference>
<feature type="signal peptide" evidence="4">
    <location>
        <begin position="1"/>
        <end position="24"/>
    </location>
</feature>
<evidence type="ECO:0000256" key="4">
    <source>
        <dbReference type="SAM" id="SignalP"/>
    </source>
</evidence>
<dbReference type="Pfam" id="PF25876">
    <property type="entry name" value="HH_MFP_RND"/>
    <property type="match status" value="1"/>
</dbReference>
<accession>A0A2T1E0L4</accession>
<evidence type="ECO:0000256" key="2">
    <source>
        <dbReference type="ARBA" id="ARBA00023054"/>
    </source>
</evidence>
<evidence type="ECO:0000313" key="7">
    <source>
        <dbReference type="EMBL" id="PSB26306.1"/>
    </source>
</evidence>
<dbReference type="Proteomes" id="UP000239576">
    <property type="component" value="Unassembled WGS sequence"/>
</dbReference>
<keyword evidence="4" id="KW-0732">Signal</keyword>
<protein>
    <submittedName>
        <fullName evidence="7">HlyD family secretion protein</fullName>
    </submittedName>
</protein>
<dbReference type="InterPro" id="IPR058624">
    <property type="entry name" value="MdtA-like_HH"/>
</dbReference>
<reference evidence="8" key="1">
    <citation type="submission" date="2018-02" db="EMBL/GenBank/DDBJ databases">
        <authorList>
            <person name="Moore K."/>
            <person name="Momper L."/>
        </authorList>
    </citation>
    <scope>NUCLEOTIDE SEQUENCE [LARGE SCALE GENOMIC DNA]</scope>
    <source>
        <strain evidence="8">ULC18</strain>
    </source>
</reference>
<keyword evidence="8" id="KW-1185">Reference proteome</keyword>
<reference evidence="7 8" key="2">
    <citation type="submission" date="2018-03" db="EMBL/GenBank/DDBJ databases">
        <title>The ancient ancestry and fast evolution of plastids.</title>
        <authorList>
            <person name="Moore K.R."/>
            <person name="Magnabosco C."/>
            <person name="Momper L."/>
            <person name="Gold D.A."/>
            <person name="Bosak T."/>
            <person name="Fournier G.P."/>
        </authorList>
    </citation>
    <scope>NUCLEOTIDE SEQUENCE [LARGE SCALE GENOMIC DNA]</scope>
    <source>
        <strain evidence="7 8">ULC18</strain>
    </source>
</reference>
<gene>
    <name evidence="7" type="ORF">C7B82_20045</name>
</gene>
<dbReference type="Gene3D" id="2.40.50.100">
    <property type="match status" value="2"/>
</dbReference>
<dbReference type="GO" id="GO:0030313">
    <property type="term" value="C:cell envelope"/>
    <property type="evidence" value="ECO:0007669"/>
    <property type="project" value="UniProtKB-SubCell"/>
</dbReference>
<dbReference type="InterPro" id="IPR014315">
    <property type="entry name" value="ABC_heterocyst_DevB"/>
</dbReference>
<comment type="subcellular location">
    <subcellularLocation>
        <location evidence="1">Cell envelope</location>
    </subcellularLocation>
</comment>
<name>A0A2T1E0L4_9CYAN</name>
<feature type="domain" description="Multidrug resistance protein MdtA-like barrel-sandwich hybrid" evidence="6">
    <location>
        <begin position="72"/>
        <end position="284"/>
    </location>
</feature>
<dbReference type="Gene3D" id="1.10.287.470">
    <property type="entry name" value="Helix hairpin bin"/>
    <property type="match status" value="1"/>
</dbReference>
<organism evidence="7 8">
    <name type="scientific">Stenomitos frigidus ULC18</name>
    <dbReference type="NCBI Taxonomy" id="2107698"/>
    <lineage>
        <taxon>Bacteria</taxon>
        <taxon>Bacillati</taxon>
        <taxon>Cyanobacteriota</taxon>
        <taxon>Cyanophyceae</taxon>
        <taxon>Leptolyngbyales</taxon>
        <taxon>Leptolyngbyaceae</taxon>
        <taxon>Stenomitos</taxon>
    </lineage>
</organism>
<dbReference type="InterPro" id="IPR058625">
    <property type="entry name" value="MdtA-like_BSH"/>
</dbReference>
<evidence type="ECO:0000259" key="5">
    <source>
        <dbReference type="Pfam" id="PF25876"/>
    </source>
</evidence>
<sequence>MWIRHSIGQVRRFAVLVGVASLCAACGLPNPTASSQTAVQAAPVTAVVALGRLEPEGEVIKLSVPNAQDSRVNRILVKEGDRVQAGQLIALLQGIDRRQADVQDARADVRLQQATLAKVTQGDAKQAQSVAQQATIARLEAQLKAETQQRKAAIASAEATLHNAVLTYQRRQTLQQEGAIARADLDTAQRELNTARADLAERTATLQQTLTTLPAEIAQERAKLAELREVRPVDVQIATAQLDKAKIAVQQRQALLEDVQVRAPISGQILRINTHVGEQVNTAQGIMELAQTTQMIVTAEVSEIDVSRVRNGQQATITSEYGGFSGEVRGTVEFVGLQVGRRSLQEANAVNTPTTDNNARTIAVKIRVDPTDNAKVAAFTNMQVRVKLTDARREQASRRAIAFLPFTQRERGLLAVRSRLTADR</sequence>
<evidence type="ECO:0000313" key="8">
    <source>
        <dbReference type="Proteomes" id="UP000239576"/>
    </source>
</evidence>
<proteinExistence type="predicted"/>
<keyword evidence="2 3" id="KW-0175">Coiled coil</keyword>
<dbReference type="AlphaFoldDB" id="A0A2T1E0L4"/>
<comment type="caution">
    <text evidence="7">The sequence shown here is derived from an EMBL/GenBank/DDBJ whole genome shotgun (WGS) entry which is preliminary data.</text>
</comment>
<dbReference type="PRINTS" id="PR01490">
    <property type="entry name" value="RTXTOXIND"/>
</dbReference>
<dbReference type="EMBL" id="PVWK01000109">
    <property type="protein sequence ID" value="PSB26306.1"/>
    <property type="molecule type" value="Genomic_DNA"/>
</dbReference>
<dbReference type="PANTHER" id="PTHR32347">
    <property type="entry name" value="EFFLUX SYSTEM COMPONENT YKNX-RELATED"/>
    <property type="match status" value="1"/>
</dbReference>
<dbReference type="RefSeq" id="WP_106258052.1">
    <property type="nucleotide sequence ID" value="NZ_CAWNSW010000049.1"/>
</dbReference>
<dbReference type="SUPFAM" id="SSF111369">
    <property type="entry name" value="HlyD-like secretion proteins"/>
    <property type="match status" value="2"/>
</dbReference>
<dbReference type="OrthoDB" id="264111at2"/>
<evidence type="ECO:0000256" key="3">
    <source>
        <dbReference type="SAM" id="Coils"/>
    </source>
</evidence>